<dbReference type="SUPFAM" id="SSF52343">
    <property type="entry name" value="Ferredoxin reductase-like, C-terminal NADP-linked domain"/>
    <property type="match status" value="1"/>
</dbReference>
<dbReference type="PROSITE" id="PS51384">
    <property type="entry name" value="FAD_FR"/>
    <property type="match status" value="1"/>
</dbReference>
<keyword evidence="12 13" id="KW-0472">Membrane</keyword>
<dbReference type="GO" id="GO:0016491">
    <property type="term" value="F:oxidoreductase activity"/>
    <property type="evidence" value="ECO:0007669"/>
    <property type="project" value="UniProtKB-KW"/>
</dbReference>
<keyword evidence="11" id="KW-0411">Iron-sulfur</keyword>
<proteinExistence type="predicted"/>
<dbReference type="Gene3D" id="3.40.50.80">
    <property type="entry name" value="Nucleotide-binding domain of ferredoxin-NADP reductase (FNR) module"/>
    <property type="match status" value="1"/>
</dbReference>
<evidence type="ECO:0000256" key="3">
    <source>
        <dbReference type="ARBA" id="ARBA00022630"/>
    </source>
</evidence>
<dbReference type="GO" id="GO:0051537">
    <property type="term" value="F:2 iron, 2 sulfur cluster binding"/>
    <property type="evidence" value="ECO:0007669"/>
    <property type="project" value="UniProtKB-KW"/>
</dbReference>
<keyword evidence="6" id="KW-0479">Metal-binding</keyword>
<dbReference type="Pfam" id="PF08022">
    <property type="entry name" value="FAD_binding_8"/>
    <property type="match status" value="1"/>
</dbReference>
<evidence type="ECO:0000313" key="16">
    <source>
        <dbReference type="Proteomes" id="UP000276223"/>
    </source>
</evidence>
<dbReference type="PANTHER" id="PTHR47354">
    <property type="entry name" value="NADH OXIDOREDUCTASE HCR"/>
    <property type="match status" value="1"/>
</dbReference>
<dbReference type="InterPro" id="IPR001433">
    <property type="entry name" value="OxRdtase_FAD/NAD-bd"/>
</dbReference>
<dbReference type="PRINTS" id="PR00410">
    <property type="entry name" value="PHEHYDRXLASE"/>
</dbReference>
<dbReference type="Gene3D" id="2.40.30.10">
    <property type="entry name" value="Translation factors"/>
    <property type="match status" value="1"/>
</dbReference>
<dbReference type="InterPro" id="IPR017938">
    <property type="entry name" value="Riboflavin_synthase-like_b-brl"/>
</dbReference>
<sequence length="453" mass="49064">MHGRASKVLLFLSGLGPAVLTAGWAWRTLPGLKDFGVASAAAAVSSLFAQNALVFLAILVILGSRARPVERVVGLDRMSRAHRPLAAVTLCCLLVHVGLQAIRFYSLGGASMVASALLSAELWEMTMGRLALLLLFLAAASAVVGRSGRVPFRFWKPVHLLTYAAVPLGLVHALVRGTTMADMPQVVVWGIVAMAFTGAGFMRLASVLGGRDRVLCRVERVVSETHDTVSVFLEMVKGAGRLAKRRPGQFALLRLPEGRGYSEPHPFTISNAPEDKTLRFTIKRSGRFTSKIHGLSAGDRVLCQGPYGVFCADALGRSSLALIAGGVGITPFFSLLRHMKATGLVVPTVLLWANKTSADIIGREELTAMSRTMPLRVVHVLSREKFLGDPSQDGLNVSYEQGHITAEILRRYLRSDHAFYLCGPPAMQAALLKAIRTVFGLKAKRVARELFFW</sequence>
<comment type="cofactor">
    <cofactor evidence="1">
        <name>FAD</name>
        <dbReference type="ChEBI" id="CHEBI:57692"/>
    </cofactor>
</comment>
<gene>
    <name evidence="15" type="ORF">EDC27_1750</name>
</gene>
<dbReference type="GO" id="GO:0046872">
    <property type="term" value="F:metal ion binding"/>
    <property type="evidence" value="ECO:0007669"/>
    <property type="project" value="UniProtKB-KW"/>
</dbReference>
<organism evidence="15 16">
    <name type="scientific">Desulfosoma caldarium</name>
    <dbReference type="NCBI Taxonomy" id="610254"/>
    <lineage>
        <taxon>Bacteria</taxon>
        <taxon>Pseudomonadati</taxon>
        <taxon>Thermodesulfobacteriota</taxon>
        <taxon>Syntrophobacteria</taxon>
        <taxon>Syntrophobacterales</taxon>
        <taxon>Syntrophobacteraceae</taxon>
        <taxon>Desulfosoma</taxon>
    </lineage>
</organism>
<feature type="domain" description="FAD-binding FR-type" evidence="14">
    <location>
        <begin position="211"/>
        <end position="313"/>
    </location>
</feature>
<feature type="transmembrane region" description="Helical" evidence="13">
    <location>
        <begin position="187"/>
        <end position="205"/>
    </location>
</feature>
<evidence type="ECO:0000256" key="4">
    <source>
        <dbReference type="ARBA" id="ARBA00022692"/>
    </source>
</evidence>
<dbReference type="GO" id="GO:0016020">
    <property type="term" value="C:membrane"/>
    <property type="evidence" value="ECO:0007669"/>
    <property type="project" value="UniProtKB-SubCell"/>
</dbReference>
<dbReference type="InterPro" id="IPR013130">
    <property type="entry name" value="Fe3_Rdtase_TM_dom"/>
</dbReference>
<feature type="transmembrane region" description="Helical" evidence="13">
    <location>
        <begin position="157"/>
        <end position="175"/>
    </location>
</feature>
<dbReference type="OrthoDB" id="9786134at2"/>
<evidence type="ECO:0000256" key="7">
    <source>
        <dbReference type="ARBA" id="ARBA00022827"/>
    </source>
</evidence>
<keyword evidence="10" id="KW-0408">Iron</keyword>
<keyword evidence="8 13" id="KW-1133">Transmembrane helix</keyword>
<feature type="transmembrane region" description="Helical" evidence="13">
    <location>
        <begin position="35"/>
        <end position="63"/>
    </location>
</feature>
<comment type="caution">
    <text evidence="15">The sequence shown here is derived from an EMBL/GenBank/DDBJ whole genome shotgun (WGS) entry which is preliminary data.</text>
</comment>
<evidence type="ECO:0000256" key="1">
    <source>
        <dbReference type="ARBA" id="ARBA00001974"/>
    </source>
</evidence>
<protein>
    <submittedName>
        <fullName evidence="15">Putative ferric reductase</fullName>
    </submittedName>
</protein>
<evidence type="ECO:0000256" key="2">
    <source>
        <dbReference type="ARBA" id="ARBA00004141"/>
    </source>
</evidence>
<dbReference type="InterPro" id="IPR039261">
    <property type="entry name" value="FNR_nucleotide-bd"/>
</dbReference>
<reference evidence="15 16" key="1">
    <citation type="submission" date="2018-11" db="EMBL/GenBank/DDBJ databases">
        <title>Genomic Encyclopedia of Type Strains, Phase IV (KMG-IV): sequencing the most valuable type-strain genomes for metagenomic binning, comparative biology and taxonomic classification.</title>
        <authorList>
            <person name="Goeker M."/>
        </authorList>
    </citation>
    <scope>NUCLEOTIDE SEQUENCE [LARGE SCALE GENOMIC DNA]</scope>
    <source>
        <strain evidence="15 16">DSM 22027</strain>
    </source>
</reference>
<evidence type="ECO:0000256" key="12">
    <source>
        <dbReference type="ARBA" id="ARBA00023136"/>
    </source>
</evidence>
<dbReference type="Pfam" id="PF00175">
    <property type="entry name" value="NAD_binding_1"/>
    <property type="match status" value="1"/>
</dbReference>
<evidence type="ECO:0000256" key="10">
    <source>
        <dbReference type="ARBA" id="ARBA00023004"/>
    </source>
</evidence>
<evidence type="ECO:0000256" key="11">
    <source>
        <dbReference type="ARBA" id="ARBA00023014"/>
    </source>
</evidence>
<dbReference type="InterPro" id="IPR017927">
    <property type="entry name" value="FAD-bd_FR_type"/>
</dbReference>
<evidence type="ECO:0000256" key="5">
    <source>
        <dbReference type="ARBA" id="ARBA00022714"/>
    </source>
</evidence>
<feature type="transmembrane region" description="Helical" evidence="13">
    <location>
        <begin position="126"/>
        <end position="145"/>
    </location>
</feature>
<dbReference type="Proteomes" id="UP000276223">
    <property type="component" value="Unassembled WGS sequence"/>
</dbReference>
<dbReference type="Pfam" id="PF01794">
    <property type="entry name" value="Ferric_reduct"/>
    <property type="match status" value="1"/>
</dbReference>
<keyword evidence="4 13" id="KW-0812">Transmembrane</keyword>
<keyword evidence="16" id="KW-1185">Reference proteome</keyword>
<evidence type="ECO:0000256" key="6">
    <source>
        <dbReference type="ARBA" id="ARBA00022723"/>
    </source>
</evidence>
<comment type="subcellular location">
    <subcellularLocation>
        <location evidence="2">Membrane</location>
        <topology evidence="2">Multi-pass membrane protein</topology>
    </subcellularLocation>
</comment>
<keyword evidence="7" id="KW-0274">FAD</keyword>
<keyword evidence="9" id="KW-0560">Oxidoreductase</keyword>
<evidence type="ECO:0000256" key="13">
    <source>
        <dbReference type="SAM" id="Phobius"/>
    </source>
</evidence>
<evidence type="ECO:0000256" key="8">
    <source>
        <dbReference type="ARBA" id="ARBA00022989"/>
    </source>
</evidence>
<dbReference type="PANTHER" id="PTHR47354:SF8">
    <property type="entry name" value="1,2-PHENYLACETYL-COA EPOXIDASE, SUBUNIT E"/>
    <property type="match status" value="1"/>
</dbReference>
<dbReference type="InterPro" id="IPR013112">
    <property type="entry name" value="FAD-bd_8"/>
</dbReference>
<dbReference type="AlphaFoldDB" id="A0A3N1UQQ6"/>
<dbReference type="SUPFAM" id="SSF63380">
    <property type="entry name" value="Riboflavin synthase domain-like"/>
    <property type="match status" value="1"/>
</dbReference>
<dbReference type="RefSeq" id="WP_123290246.1">
    <property type="nucleotide sequence ID" value="NZ_RJVA01000012.1"/>
</dbReference>
<evidence type="ECO:0000313" key="15">
    <source>
        <dbReference type="EMBL" id="ROQ92078.1"/>
    </source>
</evidence>
<keyword evidence="5" id="KW-0001">2Fe-2S</keyword>
<accession>A0A3N1UQQ6</accession>
<evidence type="ECO:0000256" key="9">
    <source>
        <dbReference type="ARBA" id="ARBA00023002"/>
    </source>
</evidence>
<evidence type="ECO:0000259" key="14">
    <source>
        <dbReference type="PROSITE" id="PS51384"/>
    </source>
</evidence>
<feature type="transmembrane region" description="Helical" evidence="13">
    <location>
        <begin position="84"/>
        <end position="106"/>
    </location>
</feature>
<name>A0A3N1UQQ6_9BACT</name>
<dbReference type="GO" id="GO:0050660">
    <property type="term" value="F:flavin adenine dinucleotide binding"/>
    <property type="evidence" value="ECO:0007669"/>
    <property type="project" value="TreeGrafter"/>
</dbReference>
<dbReference type="EMBL" id="RJVA01000012">
    <property type="protein sequence ID" value="ROQ92078.1"/>
    <property type="molecule type" value="Genomic_DNA"/>
</dbReference>
<dbReference type="InterPro" id="IPR050415">
    <property type="entry name" value="MRET"/>
</dbReference>
<keyword evidence="3" id="KW-0285">Flavoprotein</keyword>